<evidence type="ECO:0000313" key="2">
    <source>
        <dbReference type="EMBL" id="NEW08225.1"/>
    </source>
</evidence>
<dbReference type="RefSeq" id="WP_163950632.1">
    <property type="nucleotide sequence ID" value="NZ_JAAIKC010000008.1"/>
</dbReference>
<evidence type="ECO:0000259" key="1">
    <source>
        <dbReference type="Pfam" id="PF07833"/>
    </source>
</evidence>
<feature type="domain" description="Copper amine oxidase-like N-terminal" evidence="1">
    <location>
        <begin position="42"/>
        <end position="88"/>
    </location>
</feature>
<reference evidence="2" key="1">
    <citation type="submission" date="2020-02" db="EMBL/GenBank/DDBJ databases">
        <authorList>
            <person name="Shen X.-R."/>
            <person name="Zhang Y.-X."/>
        </authorList>
    </citation>
    <scope>NUCLEOTIDE SEQUENCE</scope>
    <source>
        <strain evidence="2">SYP-B3998</strain>
    </source>
</reference>
<dbReference type="AlphaFoldDB" id="A0A6G4A1H2"/>
<name>A0A6G4A1H2_9BACL</name>
<dbReference type="InterPro" id="IPR036582">
    <property type="entry name" value="Mao_N_sf"/>
</dbReference>
<gene>
    <name evidence="2" type="ORF">GK047_19680</name>
</gene>
<sequence>MKKFISGITVGLVAGVVLTIGTSSFADSVISKVEAYINPSIPVTLDGQTISLDKPVAIIDGSSYLPVKSIGQVVGKDVSWNDKTKSIELKSVINPTDTVPSKDVGQVGTQPEDKAKEGVTHLNKDSIQSLVLLQNYFNGKDAYKDGNIVYMNLSAGGSKYSIRDKIVYNNSDKSITFKGSSIKINYNDSYANGCEAFNYDGSTYVKESFFVEASKDIKGPQ</sequence>
<protein>
    <submittedName>
        <fullName evidence="2">Copper amine oxidase N-terminal domain-containing protein</fullName>
    </submittedName>
</protein>
<dbReference type="InterPro" id="IPR012854">
    <property type="entry name" value="Cu_amine_oxidase-like_N"/>
</dbReference>
<dbReference type="EMBL" id="JAAIKC010000008">
    <property type="protein sequence ID" value="NEW08225.1"/>
    <property type="molecule type" value="Genomic_DNA"/>
</dbReference>
<proteinExistence type="predicted"/>
<organism evidence="2">
    <name type="scientific">Paenibacillus sp. SYP-B3998</name>
    <dbReference type="NCBI Taxonomy" id="2678564"/>
    <lineage>
        <taxon>Bacteria</taxon>
        <taxon>Bacillati</taxon>
        <taxon>Bacillota</taxon>
        <taxon>Bacilli</taxon>
        <taxon>Bacillales</taxon>
        <taxon>Paenibacillaceae</taxon>
        <taxon>Paenibacillus</taxon>
    </lineage>
</organism>
<dbReference type="Pfam" id="PF07833">
    <property type="entry name" value="Cu_amine_oxidN1"/>
    <property type="match status" value="1"/>
</dbReference>
<comment type="caution">
    <text evidence="2">The sequence shown here is derived from an EMBL/GenBank/DDBJ whole genome shotgun (WGS) entry which is preliminary data.</text>
</comment>
<accession>A0A6G4A1H2</accession>
<dbReference type="SUPFAM" id="SSF55383">
    <property type="entry name" value="Copper amine oxidase, domain N"/>
    <property type="match status" value="1"/>
</dbReference>